<comment type="similarity">
    <text evidence="2">Belongs to the MAD1 family.</text>
</comment>
<evidence type="ECO:0008006" key="11">
    <source>
        <dbReference type="Google" id="ProtNLM"/>
    </source>
</evidence>
<comment type="caution">
    <text evidence="9">The sequence shown here is derived from an EMBL/GenBank/DDBJ whole genome shotgun (WGS) entry which is preliminary data.</text>
</comment>
<dbReference type="GO" id="GO:0007094">
    <property type="term" value="P:mitotic spindle assembly checkpoint signaling"/>
    <property type="evidence" value="ECO:0007669"/>
    <property type="project" value="InterPro"/>
</dbReference>
<evidence type="ECO:0000256" key="7">
    <source>
        <dbReference type="SAM" id="Coils"/>
    </source>
</evidence>
<keyword evidence="10" id="KW-1185">Reference proteome</keyword>
<feature type="coiled-coil region" evidence="7">
    <location>
        <begin position="410"/>
        <end position="516"/>
    </location>
</feature>
<sequence length="795" mass="92890">MSQDDDNIILSTSTLLKSQDTFKGKINPNSSLYKSLNNNFNQSINNRNNNNNNSNNKENNISNNSNNNNPIFLDNKELILLQKDIEEYLNSMDNNDSDNDDPNSTVNEINNNLPITFLTDANEAIKKQQIYIQQLERQLKQDKRIGDNLLQQSLELSSTERELSELKVKFNDLERTNKFLLTKTAEARLDLENSEKMNQTKIANKNLEIEELSKKVKFLSNSEKELEDKLKEIDNKYSELERNTQLKIRAIEKEKTNCRTEIVELKHKNSNQNDLSSVQKQKESEIQHLKSINKKLEEQINHQKQTLDSTLKQLSEKEKQLDTLKTITTPPPSQQSSSSSSSSKNSDIETLNHSLKSEINYFKKINSEQKDEINRLNKIIEGAGNLEMMKQQNENMKDKLKRFEPLIEKYNTLQVEYNQIVNEKNQMESTYGSIDKQQTSQQLQQKIIQLENDNQTLVGKIGEITSNWKLMESRNQDYSIRIQQEKETLNEKLKKINELTEKIKRLEKLNYLLNRERDNIKNILDTHDDSNNNNQQDNESNDTKRRIETINELERALKEKNILIQEYEYNLDCGSGNNSTNVNGDFSAIDYKEECKRLNKEIEKLLQDNALLEARLGKGEFDPTKTKVLHFSNNPSSILNQQQNESNNSNYSNTNNNNNNDSIQADKKLIEENHRLYLQINDSEKKMDRLKQIFKQKINEFREAVYALLGFKIDVDTNNRYKLQSMYAERETDFLMFQQSSQTNHKGKIQMELLETEFTRNLDKEIKAYLFTCKSIPSFLSQVTIELFSKQTFHP</sequence>
<gene>
    <name evidence="9" type="ORF">RB653_008240</name>
</gene>
<dbReference type="InterPro" id="IPR008672">
    <property type="entry name" value="Mad1"/>
</dbReference>
<evidence type="ECO:0000313" key="10">
    <source>
        <dbReference type="Proteomes" id="UP001344447"/>
    </source>
</evidence>
<feature type="region of interest" description="Disordered" evidence="8">
    <location>
        <begin position="37"/>
        <end position="69"/>
    </location>
</feature>
<dbReference type="GO" id="GO:0051315">
    <property type="term" value="P:attachment of mitotic spindle microtubules to kinetochore"/>
    <property type="evidence" value="ECO:0007669"/>
    <property type="project" value="TreeGrafter"/>
</dbReference>
<dbReference type="Gene3D" id="6.10.250.90">
    <property type="match status" value="1"/>
</dbReference>
<evidence type="ECO:0000313" key="9">
    <source>
        <dbReference type="EMBL" id="KAK5578568.1"/>
    </source>
</evidence>
<dbReference type="SUPFAM" id="SSF75704">
    <property type="entry name" value="Mitotic arrest deficient-like 1, Mad1"/>
    <property type="match status" value="1"/>
</dbReference>
<dbReference type="GO" id="GO:0000776">
    <property type="term" value="C:kinetochore"/>
    <property type="evidence" value="ECO:0007669"/>
    <property type="project" value="TreeGrafter"/>
</dbReference>
<name>A0AAN7UCA0_9MYCE</name>
<feature type="compositionally biased region" description="Low complexity" evidence="8">
    <location>
        <begin position="334"/>
        <end position="343"/>
    </location>
</feature>
<evidence type="ECO:0000256" key="1">
    <source>
        <dbReference type="ARBA" id="ARBA00004123"/>
    </source>
</evidence>
<feature type="coiled-coil region" evidence="7">
    <location>
        <begin position="550"/>
        <end position="615"/>
    </location>
</feature>
<dbReference type="Gene3D" id="3.30.457.60">
    <property type="match status" value="1"/>
</dbReference>
<evidence type="ECO:0000256" key="2">
    <source>
        <dbReference type="ARBA" id="ARBA00008029"/>
    </source>
</evidence>
<feature type="coiled-coil region" evidence="7">
    <location>
        <begin position="673"/>
        <end position="700"/>
    </location>
</feature>
<keyword evidence="6" id="KW-0131">Cell cycle</keyword>
<protein>
    <recommendedName>
        <fullName evidence="11">Mitotic spindle assembly checkpoint protein MAD1</fullName>
    </recommendedName>
</protein>
<dbReference type="GO" id="GO:0051301">
    <property type="term" value="P:cell division"/>
    <property type="evidence" value="ECO:0007669"/>
    <property type="project" value="UniProtKB-KW"/>
</dbReference>
<proteinExistence type="inferred from homology"/>
<dbReference type="PANTHER" id="PTHR23168">
    <property type="entry name" value="MITOTIC SPINDLE ASSEMBLY CHECKPOINT PROTEIN MAD1 MITOTIC ARREST DEFICIENT-LIKE PROTEIN 1"/>
    <property type="match status" value="1"/>
</dbReference>
<dbReference type="EMBL" id="JAVFKY010000003">
    <property type="protein sequence ID" value="KAK5578568.1"/>
    <property type="molecule type" value="Genomic_DNA"/>
</dbReference>
<keyword evidence="4" id="KW-0498">Mitosis</keyword>
<dbReference type="Pfam" id="PF05557">
    <property type="entry name" value="MAD"/>
    <property type="match status" value="1"/>
</dbReference>
<dbReference type="FunFam" id="3.30.457.60:FF:000002">
    <property type="entry name" value="Mitotic spindle assembly checkpoint protein MAD1"/>
    <property type="match status" value="1"/>
</dbReference>
<feature type="compositionally biased region" description="Low complexity" evidence="8">
    <location>
        <begin position="640"/>
        <end position="660"/>
    </location>
</feature>
<evidence type="ECO:0000256" key="3">
    <source>
        <dbReference type="ARBA" id="ARBA00022618"/>
    </source>
</evidence>
<organism evidence="9 10">
    <name type="scientific">Dictyostelium firmibasis</name>
    <dbReference type="NCBI Taxonomy" id="79012"/>
    <lineage>
        <taxon>Eukaryota</taxon>
        <taxon>Amoebozoa</taxon>
        <taxon>Evosea</taxon>
        <taxon>Eumycetozoa</taxon>
        <taxon>Dictyostelia</taxon>
        <taxon>Dictyosteliales</taxon>
        <taxon>Dictyosteliaceae</taxon>
        <taxon>Dictyostelium</taxon>
    </lineage>
</organism>
<dbReference type="GO" id="GO:0005635">
    <property type="term" value="C:nuclear envelope"/>
    <property type="evidence" value="ECO:0007669"/>
    <property type="project" value="TreeGrafter"/>
</dbReference>
<feature type="region of interest" description="Disordered" evidence="8">
    <location>
        <begin position="636"/>
        <end position="662"/>
    </location>
</feature>
<reference evidence="9 10" key="1">
    <citation type="submission" date="2023-11" db="EMBL/GenBank/DDBJ databases">
        <title>Dfirmibasis_genome.</title>
        <authorList>
            <person name="Edelbroek B."/>
            <person name="Kjellin J."/>
            <person name="Jerlstrom-Hultqvist J."/>
            <person name="Soderbom F."/>
        </authorList>
    </citation>
    <scope>NUCLEOTIDE SEQUENCE [LARGE SCALE GENOMIC DNA]</scope>
    <source>
        <strain evidence="9 10">TNS-C-14</strain>
    </source>
</reference>
<dbReference type="AlphaFoldDB" id="A0AAN7UCA0"/>
<keyword evidence="7" id="KW-0175">Coiled coil</keyword>
<evidence type="ECO:0000256" key="4">
    <source>
        <dbReference type="ARBA" id="ARBA00022776"/>
    </source>
</evidence>
<dbReference type="PANTHER" id="PTHR23168:SF0">
    <property type="entry name" value="MITOTIC SPINDLE ASSEMBLY CHECKPOINT PROTEIN MAD1"/>
    <property type="match status" value="1"/>
</dbReference>
<keyword evidence="5" id="KW-0539">Nucleus</keyword>
<feature type="region of interest" description="Disordered" evidence="8">
    <location>
        <begin position="324"/>
        <end position="349"/>
    </location>
</feature>
<accession>A0AAN7UCA0</accession>
<dbReference type="GO" id="GO:0072686">
    <property type="term" value="C:mitotic spindle"/>
    <property type="evidence" value="ECO:0007669"/>
    <property type="project" value="TreeGrafter"/>
</dbReference>
<evidence type="ECO:0000256" key="8">
    <source>
        <dbReference type="SAM" id="MobiDB-lite"/>
    </source>
</evidence>
<keyword evidence="3" id="KW-0132">Cell division</keyword>
<evidence type="ECO:0000256" key="6">
    <source>
        <dbReference type="ARBA" id="ARBA00023306"/>
    </source>
</evidence>
<evidence type="ECO:0000256" key="5">
    <source>
        <dbReference type="ARBA" id="ARBA00023242"/>
    </source>
</evidence>
<comment type="subcellular location">
    <subcellularLocation>
        <location evidence="1">Nucleus</location>
    </subcellularLocation>
</comment>
<dbReference type="Proteomes" id="UP001344447">
    <property type="component" value="Unassembled WGS sequence"/>
</dbReference>
<feature type="region of interest" description="Disordered" evidence="8">
    <location>
        <begin position="524"/>
        <end position="545"/>
    </location>
</feature>